<dbReference type="Proteomes" id="UP000008311">
    <property type="component" value="Unassembled WGS sequence"/>
</dbReference>
<dbReference type="AlphaFoldDB" id="B9SVF4"/>
<feature type="transmembrane region" description="Helical" evidence="2">
    <location>
        <begin position="21"/>
        <end position="45"/>
    </location>
</feature>
<keyword evidence="2" id="KW-0472">Membrane</keyword>
<keyword evidence="2" id="KW-0812">Transmembrane</keyword>
<evidence type="ECO:0000256" key="2">
    <source>
        <dbReference type="SAM" id="Phobius"/>
    </source>
</evidence>
<keyword evidence="2" id="KW-1133">Transmembrane helix</keyword>
<dbReference type="eggNOG" id="ENOG502SDR9">
    <property type="taxonomic scope" value="Eukaryota"/>
</dbReference>
<sequence>MGTNGEEKHVSGHLEQEPKKILKACVACLWSFLVSVAGGLLLGYWEYEYHLTSSQLWMVPLGLILLITPPVVWFALIVSEICNSSKEDDDTKMNRTITKSVHDSV</sequence>
<evidence type="ECO:0000313" key="4">
    <source>
        <dbReference type="Proteomes" id="UP000008311"/>
    </source>
</evidence>
<feature type="transmembrane region" description="Helical" evidence="2">
    <location>
        <begin position="57"/>
        <end position="78"/>
    </location>
</feature>
<reference evidence="4" key="1">
    <citation type="journal article" date="2010" name="Nat. Biotechnol.">
        <title>Draft genome sequence of the oilseed species Ricinus communis.</title>
        <authorList>
            <person name="Chan A.P."/>
            <person name="Crabtree J."/>
            <person name="Zhao Q."/>
            <person name="Lorenzi H."/>
            <person name="Orvis J."/>
            <person name="Puiu D."/>
            <person name="Melake-Berhan A."/>
            <person name="Jones K.M."/>
            <person name="Redman J."/>
            <person name="Chen G."/>
            <person name="Cahoon E.B."/>
            <person name="Gedil M."/>
            <person name="Stanke M."/>
            <person name="Haas B.J."/>
            <person name="Wortman J.R."/>
            <person name="Fraser-Liggett C.M."/>
            <person name="Ravel J."/>
            <person name="Rabinowicz P.D."/>
        </authorList>
    </citation>
    <scope>NUCLEOTIDE SEQUENCE [LARGE SCALE GENOMIC DNA]</scope>
    <source>
        <strain evidence="4">cv. Hale</strain>
    </source>
</reference>
<dbReference type="PANTHER" id="PTHR35165">
    <property type="entry name" value="OS08G0113900 PROTEIN"/>
    <property type="match status" value="1"/>
</dbReference>
<dbReference type="InterPro" id="IPR032238">
    <property type="entry name" value="ATP-synth_Z"/>
</dbReference>
<proteinExistence type="predicted"/>
<evidence type="ECO:0000313" key="3">
    <source>
        <dbReference type="EMBL" id="EEF32416.1"/>
    </source>
</evidence>
<keyword evidence="4" id="KW-1185">Reference proteome</keyword>
<dbReference type="InParanoid" id="B9SVF4"/>
<dbReference type="EMBL" id="EQ974167">
    <property type="protein sequence ID" value="EEF32416.1"/>
    <property type="molecule type" value="Genomic_DNA"/>
</dbReference>
<dbReference type="Pfam" id="PF16594">
    <property type="entry name" value="ATP-synt_Z"/>
    <property type="match status" value="1"/>
</dbReference>
<name>B9SVF4_RICCO</name>
<feature type="region of interest" description="Disordered" evidence="1">
    <location>
        <begin position="86"/>
        <end position="105"/>
    </location>
</feature>
<evidence type="ECO:0000256" key="1">
    <source>
        <dbReference type="SAM" id="MobiDB-lite"/>
    </source>
</evidence>
<accession>B9SVF4</accession>
<dbReference type="PANTHER" id="PTHR35165:SF1">
    <property type="entry name" value="OS04G0577375 PROTEIN"/>
    <property type="match status" value="1"/>
</dbReference>
<organism evidence="3 4">
    <name type="scientific">Ricinus communis</name>
    <name type="common">Castor bean</name>
    <dbReference type="NCBI Taxonomy" id="3988"/>
    <lineage>
        <taxon>Eukaryota</taxon>
        <taxon>Viridiplantae</taxon>
        <taxon>Streptophyta</taxon>
        <taxon>Embryophyta</taxon>
        <taxon>Tracheophyta</taxon>
        <taxon>Spermatophyta</taxon>
        <taxon>Magnoliopsida</taxon>
        <taxon>eudicotyledons</taxon>
        <taxon>Gunneridae</taxon>
        <taxon>Pentapetalae</taxon>
        <taxon>rosids</taxon>
        <taxon>fabids</taxon>
        <taxon>Malpighiales</taxon>
        <taxon>Euphorbiaceae</taxon>
        <taxon>Acalyphoideae</taxon>
        <taxon>Acalypheae</taxon>
        <taxon>Ricinus</taxon>
    </lineage>
</organism>
<protein>
    <submittedName>
        <fullName evidence="3">Uncharacterized protein</fullName>
    </submittedName>
</protein>
<gene>
    <name evidence="3" type="ORF">RCOM_0131130</name>
</gene>